<organism evidence="2 3">
    <name type="scientific">Eucalyptus globulus</name>
    <name type="common">Tasmanian blue gum</name>
    <dbReference type="NCBI Taxonomy" id="34317"/>
    <lineage>
        <taxon>Eukaryota</taxon>
        <taxon>Viridiplantae</taxon>
        <taxon>Streptophyta</taxon>
        <taxon>Embryophyta</taxon>
        <taxon>Tracheophyta</taxon>
        <taxon>Spermatophyta</taxon>
        <taxon>Magnoliopsida</taxon>
        <taxon>eudicotyledons</taxon>
        <taxon>Gunneridae</taxon>
        <taxon>Pentapetalae</taxon>
        <taxon>rosids</taxon>
        <taxon>malvids</taxon>
        <taxon>Myrtales</taxon>
        <taxon>Myrtaceae</taxon>
        <taxon>Myrtoideae</taxon>
        <taxon>Eucalypteae</taxon>
        <taxon>Eucalyptus</taxon>
    </lineage>
</organism>
<dbReference type="AlphaFoldDB" id="A0ABD3L1R2"/>
<comment type="caution">
    <text evidence="2">The sequence shown here is derived from an EMBL/GenBank/DDBJ whole genome shotgun (WGS) entry which is preliminary data.</text>
</comment>
<evidence type="ECO:0000313" key="3">
    <source>
        <dbReference type="Proteomes" id="UP001634007"/>
    </source>
</evidence>
<name>A0ABD3L1R2_EUCGL</name>
<keyword evidence="3" id="KW-1185">Reference proteome</keyword>
<dbReference type="EMBL" id="JBJKBG010000003">
    <property type="protein sequence ID" value="KAL3745855.1"/>
    <property type="molecule type" value="Genomic_DNA"/>
</dbReference>
<feature type="region of interest" description="Disordered" evidence="1">
    <location>
        <begin position="1"/>
        <end position="45"/>
    </location>
</feature>
<gene>
    <name evidence="2" type="ORF">ACJRO7_014887</name>
</gene>
<proteinExistence type="predicted"/>
<dbReference type="Proteomes" id="UP001634007">
    <property type="component" value="Unassembled WGS sequence"/>
</dbReference>
<protein>
    <submittedName>
        <fullName evidence="2">Uncharacterized protein</fullName>
    </submittedName>
</protein>
<feature type="compositionally biased region" description="Basic and acidic residues" evidence="1">
    <location>
        <begin position="1"/>
        <end position="16"/>
    </location>
</feature>
<evidence type="ECO:0000313" key="2">
    <source>
        <dbReference type="EMBL" id="KAL3745855.1"/>
    </source>
</evidence>
<sequence length="89" mass="9826">MEAHKERREQLRKDKEEIDESREDDHLRGEIKGAVGSDGVRAGPPIDPIVKAVIRESIVEASDGAGEDRCPNDVLAFSRSVNKIDSSLE</sequence>
<evidence type="ECO:0000256" key="1">
    <source>
        <dbReference type="SAM" id="MobiDB-lite"/>
    </source>
</evidence>
<reference evidence="2 3" key="1">
    <citation type="submission" date="2024-11" db="EMBL/GenBank/DDBJ databases">
        <title>Chromosome-level genome assembly of Eucalyptus globulus Labill. provides insights into its genome evolution.</title>
        <authorList>
            <person name="Li X."/>
        </authorList>
    </citation>
    <scope>NUCLEOTIDE SEQUENCE [LARGE SCALE GENOMIC DNA]</scope>
    <source>
        <strain evidence="2">CL2024</strain>
        <tissue evidence="2">Fresh tender leaves</tissue>
    </source>
</reference>
<accession>A0ABD3L1R2</accession>